<reference evidence="1" key="1">
    <citation type="submission" date="2021-03" db="EMBL/GenBank/DDBJ databases">
        <title>Draft genome sequence of rust myrtle Austropuccinia psidii MF-1, a brazilian biotype.</title>
        <authorList>
            <person name="Quecine M.C."/>
            <person name="Pachon D.M.R."/>
            <person name="Bonatelli M.L."/>
            <person name="Correr F.H."/>
            <person name="Franceschini L.M."/>
            <person name="Leite T.F."/>
            <person name="Margarido G.R.A."/>
            <person name="Almeida C.A."/>
            <person name="Ferrarezi J.A."/>
            <person name="Labate C.A."/>
        </authorList>
    </citation>
    <scope>NUCLEOTIDE SEQUENCE</scope>
    <source>
        <strain evidence="1">MF-1</strain>
    </source>
</reference>
<dbReference type="Proteomes" id="UP000765509">
    <property type="component" value="Unassembled WGS sequence"/>
</dbReference>
<gene>
    <name evidence="1" type="ORF">O181_105500</name>
</gene>
<comment type="caution">
    <text evidence="1">The sequence shown here is derived from an EMBL/GenBank/DDBJ whole genome shotgun (WGS) entry which is preliminary data.</text>
</comment>
<dbReference type="AlphaFoldDB" id="A0A9Q3JLS1"/>
<dbReference type="EMBL" id="AVOT02077999">
    <property type="protein sequence ID" value="MBW0565785.1"/>
    <property type="molecule type" value="Genomic_DNA"/>
</dbReference>
<evidence type="ECO:0000313" key="2">
    <source>
        <dbReference type="Proteomes" id="UP000765509"/>
    </source>
</evidence>
<name>A0A9Q3JLS1_9BASI</name>
<protein>
    <submittedName>
        <fullName evidence="1">Uncharacterized protein</fullName>
    </submittedName>
</protein>
<organism evidence="1 2">
    <name type="scientific">Austropuccinia psidii MF-1</name>
    <dbReference type="NCBI Taxonomy" id="1389203"/>
    <lineage>
        <taxon>Eukaryota</taxon>
        <taxon>Fungi</taxon>
        <taxon>Dikarya</taxon>
        <taxon>Basidiomycota</taxon>
        <taxon>Pucciniomycotina</taxon>
        <taxon>Pucciniomycetes</taxon>
        <taxon>Pucciniales</taxon>
        <taxon>Sphaerophragmiaceae</taxon>
        <taxon>Austropuccinia</taxon>
    </lineage>
</organism>
<evidence type="ECO:0000313" key="1">
    <source>
        <dbReference type="EMBL" id="MBW0565785.1"/>
    </source>
</evidence>
<sequence>MSHTLTYHSIQNVELFHHHVGRGIRPYTPASIQAHAHANTPPHPHPNATAPHPRYCAVGSTSVIRKITILYRWSPFMDDLVRSNLPSTSRVAEEPL</sequence>
<keyword evidence="2" id="KW-1185">Reference proteome</keyword>
<proteinExistence type="predicted"/>
<accession>A0A9Q3JLS1</accession>